<gene>
    <name evidence="4" type="ORF">DDJ31_33425</name>
    <name evidence="3" type="ORF">ELQ87_05930</name>
</gene>
<dbReference type="KEGG" id="sgd:ELQ87_05930"/>
<evidence type="ECO:0000313" key="4">
    <source>
        <dbReference type="EMBL" id="QCN89265.1"/>
    </source>
</evidence>
<name>A0A3S9Z823_STRGD</name>
<dbReference type="GO" id="GO:0070967">
    <property type="term" value="F:coenzyme F420 binding"/>
    <property type="evidence" value="ECO:0007669"/>
    <property type="project" value="TreeGrafter"/>
</dbReference>
<organism evidence="3 5">
    <name type="scientific">Streptomyces griseoviridis</name>
    <dbReference type="NCBI Taxonomy" id="45398"/>
    <lineage>
        <taxon>Bacteria</taxon>
        <taxon>Bacillati</taxon>
        <taxon>Actinomycetota</taxon>
        <taxon>Actinomycetes</taxon>
        <taxon>Kitasatosporales</taxon>
        <taxon>Streptomycetaceae</taxon>
        <taxon>Streptomyces</taxon>
    </lineage>
</organism>
<dbReference type="AlphaFoldDB" id="A0A3S9Z823"/>
<keyword evidence="1" id="KW-0560">Oxidoreductase</keyword>
<dbReference type="InterPro" id="IPR019920">
    <property type="entry name" value="F420-binding_dom_put"/>
</dbReference>
<protein>
    <submittedName>
        <fullName evidence="4">PPOX class F420-dependent enzyme</fullName>
    </submittedName>
    <submittedName>
        <fullName evidence="3">PPOX class F420-dependent oxidoreductase</fullName>
    </submittedName>
</protein>
<dbReference type="InterPro" id="IPR011576">
    <property type="entry name" value="Pyridox_Oxase_N"/>
</dbReference>
<evidence type="ECO:0000313" key="6">
    <source>
        <dbReference type="Proteomes" id="UP000501753"/>
    </source>
</evidence>
<dbReference type="GO" id="GO:0005829">
    <property type="term" value="C:cytosol"/>
    <property type="evidence" value="ECO:0007669"/>
    <property type="project" value="TreeGrafter"/>
</dbReference>
<dbReference type="Proteomes" id="UP000501753">
    <property type="component" value="Chromosome"/>
</dbReference>
<evidence type="ECO:0000313" key="3">
    <source>
        <dbReference type="EMBL" id="AZS83882.1"/>
    </source>
</evidence>
<evidence type="ECO:0000256" key="1">
    <source>
        <dbReference type="ARBA" id="ARBA00023002"/>
    </source>
</evidence>
<keyword evidence="6" id="KW-1185">Reference proteome</keyword>
<accession>A0A3S9Z823</accession>
<proteinExistence type="predicted"/>
<dbReference type="Gene3D" id="2.30.110.10">
    <property type="entry name" value="Electron Transport, Fmn-binding Protein, Chain A"/>
    <property type="match status" value="1"/>
</dbReference>
<dbReference type="OrthoDB" id="1094370at2"/>
<dbReference type="NCBIfam" id="TIGR03618">
    <property type="entry name" value="Rv1155_F420"/>
    <property type="match status" value="1"/>
</dbReference>
<dbReference type="PANTHER" id="PTHR35176:SF2">
    <property type="entry name" value="F420H(2)-DEPENDENT REDUCTASE RV1155"/>
    <property type="match status" value="1"/>
</dbReference>
<dbReference type="EMBL" id="CP034687">
    <property type="protein sequence ID" value="AZS83882.1"/>
    <property type="molecule type" value="Genomic_DNA"/>
</dbReference>
<evidence type="ECO:0000313" key="5">
    <source>
        <dbReference type="Proteomes" id="UP000271291"/>
    </source>
</evidence>
<dbReference type="InterPro" id="IPR012349">
    <property type="entry name" value="Split_barrel_FMN-bd"/>
</dbReference>
<dbReference type="SUPFAM" id="SSF50475">
    <property type="entry name" value="FMN-binding split barrel"/>
    <property type="match status" value="1"/>
</dbReference>
<sequence length="156" mass="17727">MRPPAARVEPDMTEDSLLKLLSAGNGGVLVTLKRDGRPQLSNVSHFYDPDERIVRVSVTDDRAKTRNLRRDPRVSYHVTAPDRWSYTVVEGTADLSPVAADPHDDTVEELIRLYRAVLGEHPDWDEYRAAMVRDRRLVVRIPVEHVYGIPARSDTD</sequence>
<dbReference type="PANTHER" id="PTHR35176">
    <property type="entry name" value="HEME OXYGENASE HI_0854-RELATED"/>
    <property type="match status" value="1"/>
</dbReference>
<evidence type="ECO:0000259" key="2">
    <source>
        <dbReference type="Pfam" id="PF01243"/>
    </source>
</evidence>
<dbReference type="EMBL" id="CP029078">
    <property type="protein sequence ID" value="QCN89265.1"/>
    <property type="molecule type" value="Genomic_DNA"/>
</dbReference>
<feature type="domain" description="Pyridoxamine 5'-phosphate oxidase N-terminal" evidence="2">
    <location>
        <begin position="18"/>
        <end position="147"/>
    </location>
</feature>
<dbReference type="InterPro" id="IPR052019">
    <property type="entry name" value="F420H2_bilvrd_red/Heme_oxyg"/>
</dbReference>
<dbReference type="GO" id="GO:0016627">
    <property type="term" value="F:oxidoreductase activity, acting on the CH-CH group of donors"/>
    <property type="evidence" value="ECO:0007669"/>
    <property type="project" value="TreeGrafter"/>
</dbReference>
<dbReference type="Pfam" id="PF01243">
    <property type="entry name" value="PNPOx_N"/>
    <property type="match status" value="1"/>
</dbReference>
<reference evidence="4 6" key="1">
    <citation type="submission" date="2018-04" db="EMBL/GenBank/DDBJ databases">
        <title>Complete genome sequences of Streptomyces griseoviridis K61 and characterization of antagonistic properties of biological control agents.</title>
        <authorList>
            <person name="Mariita R.M."/>
            <person name="Sello J.K."/>
        </authorList>
    </citation>
    <scope>NUCLEOTIDE SEQUENCE [LARGE SCALE GENOMIC DNA]</scope>
    <source>
        <strain evidence="4 6">K61</strain>
    </source>
</reference>
<dbReference type="Proteomes" id="UP000271291">
    <property type="component" value="Chromosome"/>
</dbReference>
<reference evidence="3 5" key="2">
    <citation type="submission" date="2018-12" db="EMBL/GenBank/DDBJ databases">
        <title>Streptomyces griseoviridis F1-27 complete genome.</title>
        <authorList>
            <person name="Mariita R.M."/>
            <person name="Sello J.K."/>
        </authorList>
    </citation>
    <scope>NUCLEOTIDE SEQUENCE [LARGE SCALE GENOMIC DNA]</scope>
    <source>
        <strain evidence="3 5">F1-27</strain>
    </source>
</reference>